<keyword evidence="1 5" id="KW-0637">Prenyltransferase</keyword>
<name>A0ABQ5PV24_9BACT</name>
<protein>
    <recommendedName>
        <fullName evidence="5">Flavin prenyltransferase UbiX</fullName>
        <ecNumber evidence="5">2.5.1.129</ecNumber>
    </recommendedName>
</protein>
<evidence type="ECO:0000313" key="8">
    <source>
        <dbReference type="Proteomes" id="UP001165044"/>
    </source>
</evidence>
<dbReference type="EMBL" id="BSDC01000001">
    <property type="protein sequence ID" value="GLH66307.1"/>
    <property type="molecule type" value="Genomic_DNA"/>
</dbReference>
<dbReference type="EC" id="2.5.1.129" evidence="5"/>
<evidence type="ECO:0000256" key="5">
    <source>
        <dbReference type="HAMAP-Rule" id="MF_01984"/>
    </source>
</evidence>
<comment type="catalytic activity">
    <reaction evidence="5">
        <text>dimethylallyl phosphate + FMNH2 = prenylated FMNH2 + phosphate</text>
        <dbReference type="Rhea" id="RHEA:37743"/>
        <dbReference type="ChEBI" id="CHEBI:43474"/>
        <dbReference type="ChEBI" id="CHEBI:57618"/>
        <dbReference type="ChEBI" id="CHEBI:87467"/>
        <dbReference type="ChEBI" id="CHEBI:88052"/>
        <dbReference type="EC" id="2.5.1.129"/>
    </reaction>
</comment>
<comment type="caution">
    <text evidence="5">Lacks conserved residue(s) required for the propagation of feature annotation.</text>
</comment>
<keyword evidence="2 5" id="KW-0285">Flavoprotein</keyword>
<keyword evidence="8" id="KW-1185">Reference proteome</keyword>
<feature type="binding site" evidence="5">
    <location>
        <position position="165"/>
    </location>
    <ligand>
        <name>dimethylallyl phosphate</name>
        <dbReference type="ChEBI" id="CHEBI:88052"/>
    </ligand>
</feature>
<evidence type="ECO:0000259" key="6">
    <source>
        <dbReference type="Pfam" id="PF02441"/>
    </source>
</evidence>
<comment type="function">
    <text evidence="5">Flavin prenyltransferase that catalyzes the synthesis of the prenylated FMN cofactor (prenyl-FMN) for 4-hydroxy-3-polyprenylbenzoic acid decarboxylase UbiD. The prenyltransferase is metal-independent and links a dimethylallyl moiety from dimethylallyl monophosphate (DMAP) to the flavin N5 and C6 atoms of FMN.</text>
</comment>
<organism evidence="7 8">
    <name type="scientific">Geothrix edaphica</name>
    <dbReference type="NCBI Taxonomy" id="2927976"/>
    <lineage>
        <taxon>Bacteria</taxon>
        <taxon>Pseudomonadati</taxon>
        <taxon>Acidobacteriota</taxon>
        <taxon>Holophagae</taxon>
        <taxon>Holophagales</taxon>
        <taxon>Holophagaceae</taxon>
        <taxon>Geothrix</taxon>
    </lineage>
</organism>
<feature type="domain" description="Flavoprotein" evidence="6">
    <location>
        <begin position="13"/>
        <end position="185"/>
    </location>
</feature>
<keyword evidence="4 5" id="KW-0808">Transferase</keyword>
<evidence type="ECO:0000256" key="4">
    <source>
        <dbReference type="ARBA" id="ARBA00022679"/>
    </source>
</evidence>
<dbReference type="Proteomes" id="UP001165044">
    <property type="component" value="Unassembled WGS sequence"/>
</dbReference>
<evidence type="ECO:0000256" key="1">
    <source>
        <dbReference type="ARBA" id="ARBA00022602"/>
    </source>
</evidence>
<sequence length="198" mass="21274">MTDDRMTNPGGLRFTLAITGASGSAFGVAVLRRLSASPAVEQVALLLSPTGKRCLLDETGLTPKDLAALPKVGLRDERDLGADISSGSHRHDGMAIVPCSAGALGRIASGVSESLVSRAADVCLKERRPLVLCLRETPLNRVHLENMLRLHDAGAIVMPIMPGFYSSPKTLDDLYDTFATRVLDQLGLREADPRRWKS</sequence>
<accession>A0ABQ5PV24</accession>
<dbReference type="NCBIfam" id="NF004685">
    <property type="entry name" value="PRK06029.1"/>
    <property type="match status" value="1"/>
</dbReference>
<feature type="binding site" evidence="5">
    <location>
        <position position="135"/>
    </location>
    <ligand>
        <name>FMN</name>
        <dbReference type="ChEBI" id="CHEBI:58210"/>
    </ligand>
</feature>
<dbReference type="RefSeq" id="WP_285606383.1">
    <property type="nucleotide sequence ID" value="NZ_BSDC01000001.1"/>
</dbReference>
<evidence type="ECO:0000256" key="3">
    <source>
        <dbReference type="ARBA" id="ARBA00022643"/>
    </source>
</evidence>
<proteinExistence type="inferred from homology"/>
<evidence type="ECO:0000256" key="2">
    <source>
        <dbReference type="ARBA" id="ARBA00022630"/>
    </source>
</evidence>
<feature type="binding site" evidence="5">
    <location>
        <position position="48"/>
    </location>
    <ligand>
        <name>FMN</name>
        <dbReference type="ChEBI" id="CHEBI:58210"/>
    </ligand>
</feature>
<dbReference type="InterPro" id="IPR004507">
    <property type="entry name" value="UbiX-like"/>
</dbReference>
<gene>
    <name evidence="5 7" type="primary">ubiX</name>
    <name evidence="7" type="ORF">GETHED_06710</name>
</gene>
<evidence type="ECO:0000313" key="7">
    <source>
        <dbReference type="EMBL" id="GLH66307.1"/>
    </source>
</evidence>
<dbReference type="HAMAP" id="MF_01984">
    <property type="entry name" value="ubiX_pad"/>
    <property type="match status" value="1"/>
</dbReference>
<feature type="binding site" evidence="5">
    <location>
        <position position="181"/>
    </location>
    <ligand>
        <name>dimethylallyl phosphate</name>
        <dbReference type="ChEBI" id="CHEBI:88052"/>
    </ligand>
</feature>
<feature type="binding site" evidence="5">
    <location>
        <begin position="20"/>
        <end position="22"/>
    </location>
    <ligand>
        <name>FMN</name>
        <dbReference type="ChEBI" id="CHEBI:58210"/>
    </ligand>
</feature>
<dbReference type="NCBIfam" id="TIGR00421">
    <property type="entry name" value="ubiX_pad"/>
    <property type="match status" value="1"/>
</dbReference>
<comment type="similarity">
    <text evidence="5">Belongs to the UbiX/PAD1 family.</text>
</comment>
<reference evidence="7" key="1">
    <citation type="journal article" date="2023" name="Antonie Van Leeuwenhoek">
        <title>Mesoterricola silvestris gen. nov., sp. nov., Mesoterricola sediminis sp. nov., Geothrix oryzae sp. nov., Geothrix edaphica sp. nov., Geothrix rubra sp. nov., and Geothrix limicola sp. nov., six novel members of Acidobacteriota isolated from soils.</title>
        <authorList>
            <person name="Itoh H."/>
            <person name="Sugisawa Y."/>
            <person name="Mise K."/>
            <person name="Xu Z."/>
            <person name="Kuniyasu M."/>
            <person name="Ushijima N."/>
            <person name="Kawano K."/>
            <person name="Kobayashi E."/>
            <person name="Shiratori Y."/>
            <person name="Masuda Y."/>
            <person name="Senoo K."/>
        </authorList>
    </citation>
    <scope>NUCLEOTIDE SEQUENCE</scope>
    <source>
        <strain evidence="7">Red802</strain>
    </source>
</reference>
<dbReference type="Pfam" id="PF02441">
    <property type="entry name" value="Flavoprotein"/>
    <property type="match status" value="1"/>
</dbReference>
<comment type="caution">
    <text evidence="7">The sequence shown here is derived from an EMBL/GenBank/DDBJ whole genome shotgun (WGS) entry which is preliminary data.</text>
</comment>
<dbReference type="Gene3D" id="3.40.50.1950">
    <property type="entry name" value="Flavin prenyltransferase-like"/>
    <property type="match status" value="1"/>
</dbReference>
<dbReference type="InterPro" id="IPR036551">
    <property type="entry name" value="Flavin_trans-like"/>
</dbReference>
<dbReference type="SUPFAM" id="SSF52507">
    <property type="entry name" value="Homo-oligomeric flavin-containing Cys decarboxylases, HFCD"/>
    <property type="match status" value="1"/>
</dbReference>
<keyword evidence="3 5" id="KW-0288">FMN</keyword>
<dbReference type="InterPro" id="IPR003382">
    <property type="entry name" value="Flavoprotein"/>
</dbReference>